<evidence type="ECO:0000313" key="3">
    <source>
        <dbReference type="Proteomes" id="UP000299102"/>
    </source>
</evidence>
<reference evidence="2 3" key="1">
    <citation type="journal article" date="2019" name="Commun. Biol.">
        <title>The bagworm genome reveals a unique fibroin gene that provides high tensile strength.</title>
        <authorList>
            <person name="Kono N."/>
            <person name="Nakamura H."/>
            <person name="Ohtoshi R."/>
            <person name="Tomita M."/>
            <person name="Numata K."/>
            <person name="Arakawa K."/>
        </authorList>
    </citation>
    <scope>NUCLEOTIDE SEQUENCE [LARGE SCALE GENOMIC DNA]</scope>
</reference>
<keyword evidence="1" id="KW-1133">Transmembrane helix</keyword>
<comment type="caution">
    <text evidence="2">The sequence shown here is derived from an EMBL/GenBank/DDBJ whole genome shotgun (WGS) entry which is preliminary data.</text>
</comment>
<sequence>MSVCVARASCRGGAERRGGCDVTRSRGRLRKRRYVTVILYGIAEADAIICAFFTAQKRKCADASRPQRRARRVKCPVSGVM</sequence>
<protein>
    <submittedName>
        <fullName evidence="2">Uncharacterized protein</fullName>
    </submittedName>
</protein>
<keyword evidence="3" id="KW-1185">Reference proteome</keyword>
<feature type="transmembrane region" description="Helical" evidence="1">
    <location>
        <begin position="34"/>
        <end position="55"/>
    </location>
</feature>
<name>A0A4C1UUR2_EUMVA</name>
<dbReference type="AlphaFoldDB" id="A0A4C1UUR2"/>
<accession>A0A4C1UUR2</accession>
<dbReference type="EMBL" id="BGZK01000227">
    <property type="protein sequence ID" value="GBP29970.1"/>
    <property type="molecule type" value="Genomic_DNA"/>
</dbReference>
<dbReference type="Proteomes" id="UP000299102">
    <property type="component" value="Unassembled WGS sequence"/>
</dbReference>
<gene>
    <name evidence="2" type="ORF">EVAR_22869_1</name>
</gene>
<evidence type="ECO:0000256" key="1">
    <source>
        <dbReference type="SAM" id="Phobius"/>
    </source>
</evidence>
<organism evidence="2 3">
    <name type="scientific">Eumeta variegata</name>
    <name type="common">Bagworm moth</name>
    <name type="synonym">Eumeta japonica</name>
    <dbReference type="NCBI Taxonomy" id="151549"/>
    <lineage>
        <taxon>Eukaryota</taxon>
        <taxon>Metazoa</taxon>
        <taxon>Ecdysozoa</taxon>
        <taxon>Arthropoda</taxon>
        <taxon>Hexapoda</taxon>
        <taxon>Insecta</taxon>
        <taxon>Pterygota</taxon>
        <taxon>Neoptera</taxon>
        <taxon>Endopterygota</taxon>
        <taxon>Lepidoptera</taxon>
        <taxon>Glossata</taxon>
        <taxon>Ditrysia</taxon>
        <taxon>Tineoidea</taxon>
        <taxon>Psychidae</taxon>
        <taxon>Oiketicinae</taxon>
        <taxon>Eumeta</taxon>
    </lineage>
</organism>
<keyword evidence="1" id="KW-0812">Transmembrane</keyword>
<proteinExistence type="predicted"/>
<evidence type="ECO:0000313" key="2">
    <source>
        <dbReference type="EMBL" id="GBP29970.1"/>
    </source>
</evidence>
<keyword evidence="1" id="KW-0472">Membrane</keyword>